<evidence type="ECO:0000256" key="2">
    <source>
        <dbReference type="SAM" id="Phobius"/>
    </source>
</evidence>
<reference evidence="4" key="1">
    <citation type="journal article" date="2015" name="PLoS Genet.">
        <title>Genome Sequence and Transcriptome Analyses of Chrysochromulina tobin: Metabolic Tools for Enhanced Algal Fitness in the Prominent Order Prymnesiales (Haptophyceae).</title>
        <authorList>
            <person name="Hovde B.T."/>
            <person name="Deodato C.R."/>
            <person name="Hunsperger H.M."/>
            <person name="Ryken S.A."/>
            <person name="Yost W."/>
            <person name="Jha R.K."/>
            <person name="Patterson J."/>
            <person name="Monnat R.J. Jr."/>
            <person name="Barlow S.B."/>
            <person name="Starkenburg S.R."/>
            <person name="Cattolico R.A."/>
        </authorList>
    </citation>
    <scope>NUCLEOTIDE SEQUENCE</scope>
    <source>
        <strain evidence="4">CCMP291</strain>
    </source>
</reference>
<feature type="transmembrane region" description="Helical" evidence="2">
    <location>
        <begin position="29"/>
        <end position="47"/>
    </location>
</feature>
<gene>
    <name evidence="3" type="ORF">Ctob_012615</name>
</gene>
<feature type="region of interest" description="Disordered" evidence="1">
    <location>
        <begin position="108"/>
        <end position="130"/>
    </location>
</feature>
<comment type="caution">
    <text evidence="3">The sequence shown here is derived from an EMBL/GenBank/DDBJ whole genome shotgun (WGS) entry which is preliminary data.</text>
</comment>
<dbReference type="AlphaFoldDB" id="A0A0M0LPY4"/>
<evidence type="ECO:0000313" key="4">
    <source>
        <dbReference type="Proteomes" id="UP000037460"/>
    </source>
</evidence>
<protein>
    <submittedName>
        <fullName evidence="3">Uncharacterized protein</fullName>
    </submittedName>
</protein>
<accession>A0A0M0LPY4</accession>
<keyword evidence="4" id="KW-1185">Reference proteome</keyword>
<name>A0A0M0LPY4_9EUKA</name>
<dbReference type="Proteomes" id="UP000037460">
    <property type="component" value="Unassembled WGS sequence"/>
</dbReference>
<evidence type="ECO:0000313" key="3">
    <source>
        <dbReference type="EMBL" id="KOO53130.1"/>
    </source>
</evidence>
<evidence type="ECO:0000256" key="1">
    <source>
        <dbReference type="SAM" id="MobiDB-lite"/>
    </source>
</evidence>
<keyword evidence="2" id="KW-0812">Transmembrane</keyword>
<keyword evidence="2" id="KW-1133">Transmembrane helix</keyword>
<sequence length="130" mass="13134">MVREVMVGADVTVSPKKELATDAFEMEEAILSSMAAVAFAVAVVMMMSTRVDAALAITWTLLGPTPSSAATQTAMLFSRAVVNASIGSAATKPITTWSVIVVIDPGTAGDGGGGGEDGDGSSGHSARIEM</sequence>
<organism evidence="3 4">
    <name type="scientific">Chrysochromulina tobinii</name>
    <dbReference type="NCBI Taxonomy" id="1460289"/>
    <lineage>
        <taxon>Eukaryota</taxon>
        <taxon>Haptista</taxon>
        <taxon>Haptophyta</taxon>
        <taxon>Prymnesiophyceae</taxon>
        <taxon>Prymnesiales</taxon>
        <taxon>Chrysochromulinaceae</taxon>
        <taxon>Chrysochromulina</taxon>
    </lineage>
</organism>
<dbReference type="EMBL" id="JWZX01000368">
    <property type="protein sequence ID" value="KOO53130.1"/>
    <property type="molecule type" value="Genomic_DNA"/>
</dbReference>
<proteinExistence type="predicted"/>
<keyword evidence="2" id="KW-0472">Membrane</keyword>